<feature type="domain" description="TonB-dependent receptor plug" evidence="5">
    <location>
        <begin position="58"/>
        <end position="143"/>
    </location>
</feature>
<proteinExistence type="predicted"/>
<protein>
    <submittedName>
        <fullName evidence="6">TonB-dependent receptor plug domain-containing protein</fullName>
    </submittedName>
</protein>
<dbReference type="PANTHER" id="PTHR40980">
    <property type="entry name" value="PLUG DOMAIN-CONTAINING PROTEIN"/>
    <property type="match status" value="1"/>
</dbReference>
<feature type="chain" id="PRO_5047509342" evidence="4">
    <location>
        <begin position="26"/>
        <end position="896"/>
    </location>
</feature>
<accession>A0ABY7ANB3</accession>
<evidence type="ECO:0000313" key="7">
    <source>
        <dbReference type="Proteomes" id="UP001163726"/>
    </source>
</evidence>
<dbReference type="EMBL" id="CP109965">
    <property type="protein sequence ID" value="WAJ69776.1"/>
    <property type="molecule type" value="Genomic_DNA"/>
</dbReference>
<keyword evidence="7" id="KW-1185">Reference proteome</keyword>
<evidence type="ECO:0000256" key="3">
    <source>
        <dbReference type="ARBA" id="ARBA00023237"/>
    </source>
</evidence>
<keyword evidence="2" id="KW-0472">Membrane</keyword>
<dbReference type="RefSeq" id="WP_268074060.1">
    <property type="nucleotide sequence ID" value="NZ_CP109965.1"/>
</dbReference>
<dbReference type="InterPro" id="IPR037066">
    <property type="entry name" value="Plug_dom_sf"/>
</dbReference>
<dbReference type="InterPro" id="IPR012910">
    <property type="entry name" value="Plug_dom"/>
</dbReference>
<comment type="subcellular location">
    <subcellularLocation>
        <location evidence="1">Cell outer membrane</location>
    </subcellularLocation>
</comment>
<dbReference type="Gene3D" id="2.170.130.10">
    <property type="entry name" value="TonB-dependent receptor, plug domain"/>
    <property type="match status" value="1"/>
</dbReference>
<name>A0ABY7ANB3_9ALTE</name>
<evidence type="ECO:0000256" key="2">
    <source>
        <dbReference type="ARBA" id="ARBA00023136"/>
    </source>
</evidence>
<dbReference type="SUPFAM" id="SSF56935">
    <property type="entry name" value="Porins"/>
    <property type="match status" value="1"/>
</dbReference>
<evidence type="ECO:0000256" key="1">
    <source>
        <dbReference type="ARBA" id="ARBA00004442"/>
    </source>
</evidence>
<dbReference type="Pfam" id="PF07715">
    <property type="entry name" value="Plug"/>
    <property type="match status" value="1"/>
</dbReference>
<dbReference type="PANTHER" id="PTHR40980:SF5">
    <property type="entry name" value="TONB-DEPENDENT RECEPTOR"/>
    <property type="match status" value="1"/>
</dbReference>
<keyword evidence="4" id="KW-0732">Signal</keyword>
<evidence type="ECO:0000259" key="5">
    <source>
        <dbReference type="Pfam" id="PF07715"/>
    </source>
</evidence>
<keyword evidence="6" id="KW-0675">Receptor</keyword>
<reference evidence="6" key="1">
    <citation type="submission" date="2022-10" db="EMBL/GenBank/DDBJ databases">
        <title>Catenovulum adriacola sp. nov. isolated in the Harbour of Susak.</title>
        <authorList>
            <person name="Schoch T."/>
            <person name="Reich S.J."/>
            <person name="Stoeferle S."/>
            <person name="Flaiz M."/>
            <person name="Kazda M."/>
            <person name="Riedel C.U."/>
            <person name="Duerre P."/>
        </authorList>
    </citation>
    <scope>NUCLEOTIDE SEQUENCE</scope>
    <source>
        <strain evidence="6">TS8</strain>
    </source>
</reference>
<keyword evidence="3" id="KW-0998">Cell outer membrane</keyword>
<dbReference type="InterPro" id="IPR036942">
    <property type="entry name" value="Beta-barrel_TonB_sf"/>
</dbReference>
<sequence>MKTQYRANKISLAVALSLCSGVAYSQQEDAAIEEVVATASRLQGTAAAVIEERKNQAFVADILGSEQIARTGDSDAASALRRVTGLTLVDGKFIYVRGLGERYSSARLNGAAIPSPDLTRNVIPMDIFPTSVIESLSVQKAFSPDMPAAFGGGSVDIRTKSTPSEFTAGIQLGAGYNSNNTDGYTYDRNENGLNQAVKNAIVQYDGDFSLRGITSKDQISTDEARVVNKNLLKLFPRDMTLEQESLDPDYSFQAHIGNTFDEDLFGGSIGVLATVSYDNKWQYSQGVDAVIKPEPEIPEDCTIDYSTLEEVGRACHETRSNKRVTTENERLNGLLTLGYRLGSHNVSYTYINIEDNEDESAIGVTEKQEGNATIPEGDADRSHTFQFEERSLEVDQFRGQHTFLDYWGVGVDWQYTESQATTDIPLKATYNYADNFRHDDGANHYSSSEVSGGNGQVNYEFIEMDDFMKSWGGNVNLPLTIGGYEIELKGGWDFIDRARYYTTSSFFVNNPGNPITVNEKTEDTQNISEYYSDSLGITNYLTDDFIDQNNILLAFNEPDLEQADDYMAAQKIEAGYGSFDVFLNSAWRVSGGLRYESFKQVALEFTSSNLSESAIDNLFNEDKVFDRTINEDDVYPALSLTYISDDYQLRFGYGETVVRPDLREVVPVTYSNPLTDILTRGNVSLVSSTLKNYDARYELYFDNGDNLAISAFYKDISQPIESVLRVGDAAYSATFTNGDSGELYGVEAEWLFDLGSISNGLFTTGNVTLSDSEVTIAAENAGSLTNATKRMTGHSPYVINLQLGYDSANGEHSASFVYNVFGERIIASGIGLRADAYEQPFHSIDMVYTYYPDFSSTIKFKLQNLLGEDQEVTQSDIVVRGRDRGVGASISYRYDF</sequence>
<gene>
    <name evidence="6" type="ORF">OLW01_11520</name>
</gene>
<evidence type="ECO:0000256" key="4">
    <source>
        <dbReference type="SAM" id="SignalP"/>
    </source>
</evidence>
<feature type="signal peptide" evidence="4">
    <location>
        <begin position="1"/>
        <end position="25"/>
    </location>
</feature>
<dbReference type="Proteomes" id="UP001163726">
    <property type="component" value="Chromosome"/>
</dbReference>
<organism evidence="6 7">
    <name type="scientific">Catenovulum adriaticum</name>
    <dbReference type="NCBI Taxonomy" id="2984846"/>
    <lineage>
        <taxon>Bacteria</taxon>
        <taxon>Pseudomonadati</taxon>
        <taxon>Pseudomonadota</taxon>
        <taxon>Gammaproteobacteria</taxon>
        <taxon>Alteromonadales</taxon>
        <taxon>Alteromonadaceae</taxon>
        <taxon>Catenovulum</taxon>
    </lineage>
</organism>
<evidence type="ECO:0000313" key="6">
    <source>
        <dbReference type="EMBL" id="WAJ69776.1"/>
    </source>
</evidence>
<dbReference type="Gene3D" id="2.40.170.20">
    <property type="entry name" value="TonB-dependent receptor, beta-barrel domain"/>
    <property type="match status" value="1"/>
</dbReference>